<comment type="caution">
    <text evidence="1">The sequence shown here is derived from an EMBL/GenBank/DDBJ whole genome shotgun (WGS) entry which is preliminary data.</text>
</comment>
<evidence type="ECO:0000313" key="1">
    <source>
        <dbReference type="EMBL" id="KAI3810624.1"/>
    </source>
</evidence>
<gene>
    <name evidence="1" type="ORF">L1987_20245</name>
</gene>
<proteinExistence type="predicted"/>
<reference evidence="2" key="1">
    <citation type="journal article" date="2022" name="Mol. Ecol. Resour.">
        <title>The genomes of chicory, endive, great burdock and yacon provide insights into Asteraceae palaeo-polyploidization history and plant inulin production.</title>
        <authorList>
            <person name="Fan W."/>
            <person name="Wang S."/>
            <person name="Wang H."/>
            <person name="Wang A."/>
            <person name="Jiang F."/>
            <person name="Liu H."/>
            <person name="Zhao H."/>
            <person name="Xu D."/>
            <person name="Zhang Y."/>
        </authorList>
    </citation>
    <scope>NUCLEOTIDE SEQUENCE [LARGE SCALE GENOMIC DNA]</scope>
    <source>
        <strain evidence="2">cv. Yunnan</strain>
    </source>
</reference>
<reference evidence="1 2" key="2">
    <citation type="journal article" date="2022" name="Mol. Ecol. Resour.">
        <title>The genomes of chicory, endive, great burdock and yacon provide insights into Asteraceae paleo-polyploidization history and plant inulin production.</title>
        <authorList>
            <person name="Fan W."/>
            <person name="Wang S."/>
            <person name="Wang H."/>
            <person name="Wang A."/>
            <person name="Jiang F."/>
            <person name="Liu H."/>
            <person name="Zhao H."/>
            <person name="Xu D."/>
            <person name="Zhang Y."/>
        </authorList>
    </citation>
    <scope>NUCLEOTIDE SEQUENCE [LARGE SCALE GENOMIC DNA]</scope>
    <source>
        <strain evidence="2">cv. Yunnan</strain>
        <tissue evidence="1">Leaves</tissue>
    </source>
</reference>
<evidence type="ECO:0000313" key="2">
    <source>
        <dbReference type="Proteomes" id="UP001056120"/>
    </source>
</evidence>
<dbReference type="EMBL" id="CM042024">
    <property type="protein sequence ID" value="KAI3810624.1"/>
    <property type="molecule type" value="Genomic_DNA"/>
</dbReference>
<organism evidence="1 2">
    <name type="scientific">Smallanthus sonchifolius</name>
    <dbReference type="NCBI Taxonomy" id="185202"/>
    <lineage>
        <taxon>Eukaryota</taxon>
        <taxon>Viridiplantae</taxon>
        <taxon>Streptophyta</taxon>
        <taxon>Embryophyta</taxon>
        <taxon>Tracheophyta</taxon>
        <taxon>Spermatophyta</taxon>
        <taxon>Magnoliopsida</taxon>
        <taxon>eudicotyledons</taxon>
        <taxon>Gunneridae</taxon>
        <taxon>Pentapetalae</taxon>
        <taxon>asterids</taxon>
        <taxon>campanulids</taxon>
        <taxon>Asterales</taxon>
        <taxon>Asteraceae</taxon>
        <taxon>Asteroideae</taxon>
        <taxon>Heliantheae alliance</taxon>
        <taxon>Millerieae</taxon>
        <taxon>Smallanthus</taxon>
    </lineage>
</organism>
<keyword evidence="2" id="KW-1185">Reference proteome</keyword>
<protein>
    <submittedName>
        <fullName evidence="1">Uncharacterized protein</fullName>
    </submittedName>
</protein>
<dbReference type="Proteomes" id="UP001056120">
    <property type="component" value="Linkage Group LG07"/>
</dbReference>
<name>A0ACB9IQT0_9ASTR</name>
<accession>A0ACB9IQT0</accession>
<sequence length="115" mass="13064">MSTRWWHWELAVTGVRKGIASPISMQVMADKVAVNNKLEYAEEYILEVDIMVIDVEEGVGDGDPKSDVNPKMIIDLFDYPEARRRRIRTVVRKEAETHAETHHDQESGNNGGKGK</sequence>